<sequence length="465" mass="50988">MADFEQQEERLRQPPQSQDAEQAVLAGVLLDGEMWDRVAGRVEAVDFYSRAHQLIFQAMEAVSARSQPLDIVTVADALRERAELENTGGTAYLASLADAFGTAQNVVAYADIVREASVLRALLKSSGDIAQSVYFPEGRSAAQLLDSAEQRVFDIKNQYQKNARDGFHQMKTVLADTVAYIQEIGRRGTDVIGIPTGFKDLDKMTAGLQAGDLIIIAGRPSMGKTTFAMNIAEAVAIGAKLPVAIFSLEMPARALVLRMMSSLGSIDQSELRKGEIKGENERRKLTIAVSQLQTAPIYIDDGSNLTATDLRARVRRLKSDVGELGLVLVDYLQLMQLPDSKNDNRAALVGEISRALKLLAKEMEVPVIALSQLSRQVENRPNKRPIMSDIRESGAIEQDADVIMFVYRDEVYNPDSPEKGIAEIVIGKQRNGPIGTVKLSFQGQYLRFNDLAHGYGGAIQEGFDN</sequence>
<dbReference type="FunFam" id="1.10.860.10:FF:000001">
    <property type="entry name" value="Replicative DNA helicase"/>
    <property type="match status" value="1"/>
</dbReference>
<evidence type="ECO:0000259" key="14">
    <source>
        <dbReference type="PROSITE" id="PS51199"/>
    </source>
</evidence>
<dbReference type="Proteomes" id="UP000190837">
    <property type="component" value="Unassembled WGS sequence"/>
</dbReference>
<dbReference type="NCBIfam" id="NF004384">
    <property type="entry name" value="PRK05748.1"/>
    <property type="match status" value="1"/>
</dbReference>
<comment type="function">
    <text evidence="10 13">The main replicative DNA helicase, it participates in initiation and elongation during chromosome replication. Travels ahead of the DNA replisome, separating dsDNA into templates for DNA synthesis. A processive ATP-dependent 5'-3' DNA helicase it has DNA-dependent ATPase activity.</text>
</comment>
<dbReference type="InterPro" id="IPR003593">
    <property type="entry name" value="AAA+_ATPase"/>
</dbReference>
<protein>
    <recommendedName>
        <fullName evidence="12 13">Replicative DNA helicase</fullName>
        <ecNumber evidence="12 13">5.6.2.3</ecNumber>
    </recommendedName>
</protein>
<dbReference type="NCBIfam" id="TIGR00665">
    <property type="entry name" value="DnaB"/>
    <property type="match status" value="1"/>
</dbReference>
<organism evidence="15 16">
    <name type="scientific">Cardiobacterium hominis</name>
    <dbReference type="NCBI Taxonomy" id="2718"/>
    <lineage>
        <taxon>Bacteria</taxon>
        <taxon>Pseudomonadati</taxon>
        <taxon>Pseudomonadota</taxon>
        <taxon>Gammaproteobacteria</taxon>
        <taxon>Cardiobacteriales</taxon>
        <taxon>Cardiobacteriaceae</taxon>
        <taxon>Cardiobacterium</taxon>
    </lineage>
</organism>
<evidence type="ECO:0000256" key="3">
    <source>
        <dbReference type="ARBA" id="ARBA00022705"/>
    </source>
</evidence>
<dbReference type="InterPro" id="IPR007694">
    <property type="entry name" value="DNA_helicase_DnaB-like_C"/>
</dbReference>
<evidence type="ECO:0000256" key="8">
    <source>
        <dbReference type="ARBA" id="ARBA00023125"/>
    </source>
</evidence>
<dbReference type="Pfam" id="PF00772">
    <property type="entry name" value="DnaB"/>
    <property type="match status" value="1"/>
</dbReference>
<dbReference type="GO" id="GO:0006269">
    <property type="term" value="P:DNA replication, synthesis of primer"/>
    <property type="evidence" value="ECO:0007669"/>
    <property type="project" value="UniProtKB-UniRule"/>
</dbReference>
<dbReference type="RefSeq" id="WP_079542274.1">
    <property type="nucleotide sequence ID" value="NZ_FKLO01000083.1"/>
</dbReference>
<keyword evidence="5 13" id="KW-0378">Hydrolase</keyword>
<evidence type="ECO:0000313" key="16">
    <source>
        <dbReference type="Proteomes" id="UP000190837"/>
    </source>
</evidence>
<comment type="catalytic activity">
    <reaction evidence="11 13">
        <text>ATP + H2O = ADP + phosphate + H(+)</text>
        <dbReference type="Rhea" id="RHEA:13065"/>
        <dbReference type="ChEBI" id="CHEBI:15377"/>
        <dbReference type="ChEBI" id="CHEBI:15378"/>
        <dbReference type="ChEBI" id="CHEBI:30616"/>
        <dbReference type="ChEBI" id="CHEBI:43474"/>
        <dbReference type="ChEBI" id="CHEBI:456216"/>
        <dbReference type="EC" id="5.6.2.3"/>
    </reaction>
</comment>
<dbReference type="EC" id="5.6.2.3" evidence="12 13"/>
<evidence type="ECO:0000256" key="6">
    <source>
        <dbReference type="ARBA" id="ARBA00022806"/>
    </source>
</evidence>
<dbReference type="InterPro" id="IPR016136">
    <property type="entry name" value="DNA_helicase_N/primase_C"/>
</dbReference>
<dbReference type="SUPFAM" id="SSF52540">
    <property type="entry name" value="P-loop containing nucleoside triphosphate hydrolases"/>
    <property type="match status" value="1"/>
</dbReference>
<keyword evidence="7 13" id="KW-0067">ATP-binding</keyword>
<dbReference type="InterPro" id="IPR027417">
    <property type="entry name" value="P-loop_NTPase"/>
</dbReference>
<dbReference type="SUPFAM" id="SSF48024">
    <property type="entry name" value="N-terminal domain of DnaB helicase"/>
    <property type="match status" value="1"/>
</dbReference>
<dbReference type="SMART" id="SM00382">
    <property type="entry name" value="AAA"/>
    <property type="match status" value="1"/>
</dbReference>
<dbReference type="GO" id="GO:0042802">
    <property type="term" value="F:identical protein binding"/>
    <property type="evidence" value="ECO:0007669"/>
    <property type="project" value="UniProtKB-ARBA"/>
</dbReference>
<dbReference type="AlphaFoldDB" id="A0A1C3H7I5"/>
<dbReference type="PANTHER" id="PTHR30153">
    <property type="entry name" value="REPLICATIVE DNA HELICASE DNAB"/>
    <property type="match status" value="1"/>
</dbReference>
<dbReference type="EMBL" id="FKLO01000083">
    <property type="protein sequence ID" value="SAM72456.1"/>
    <property type="molecule type" value="Genomic_DNA"/>
</dbReference>
<keyword evidence="3 13" id="KW-0235">DNA replication</keyword>
<evidence type="ECO:0000256" key="5">
    <source>
        <dbReference type="ARBA" id="ARBA00022801"/>
    </source>
</evidence>
<dbReference type="CDD" id="cd00984">
    <property type="entry name" value="DnaB_C"/>
    <property type="match status" value="1"/>
</dbReference>
<dbReference type="GO" id="GO:0005829">
    <property type="term" value="C:cytosol"/>
    <property type="evidence" value="ECO:0007669"/>
    <property type="project" value="TreeGrafter"/>
</dbReference>
<evidence type="ECO:0000313" key="15">
    <source>
        <dbReference type="EMBL" id="SAM72456.1"/>
    </source>
</evidence>
<evidence type="ECO:0000256" key="11">
    <source>
        <dbReference type="ARBA" id="ARBA00048954"/>
    </source>
</evidence>
<dbReference type="Pfam" id="PF03796">
    <property type="entry name" value="DnaB_C"/>
    <property type="match status" value="1"/>
</dbReference>
<accession>A0A1C3H7I5</accession>
<evidence type="ECO:0000256" key="9">
    <source>
        <dbReference type="ARBA" id="ARBA00023235"/>
    </source>
</evidence>
<evidence type="ECO:0000256" key="4">
    <source>
        <dbReference type="ARBA" id="ARBA00022741"/>
    </source>
</evidence>
<evidence type="ECO:0000256" key="1">
    <source>
        <dbReference type="ARBA" id="ARBA00008428"/>
    </source>
</evidence>
<dbReference type="Gene3D" id="1.10.860.10">
    <property type="entry name" value="DNAb Helicase, Chain A"/>
    <property type="match status" value="1"/>
</dbReference>
<keyword evidence="8 13" id="KW-0238">DNA-binding</keyword>
<dbReference type="InterPro" id="IPR007693">
    <property type="entry name" value="DNA_helicase_DnaB-like_N"/>
</dbReference>
<dbReference type="GO" id="GO:0003677">
    <property type="term" value="F:DNA binding"/>
    <property type="evidence" value="ECO:0007669"/>
    <property type="project" value="UniProtKB-UniRule"/>
</dbReference>
<keyword evidence="2 13" id="KW-0639">Primosome</keyword>
<keyword evidence="9" id="KW-0413">Isomerase</keyword>
<evidence type="ECO:0000256" key="7">
    <source>
        <dbReference type="ARBA" id="ARBA00022840"/>
    </source>
</evidence>
<dbReference type="GO" id="GO:1990077">
    <property type="term" value="C:primosome complex"/>
    <property type="evidence" value="ECO:0007669"/>
    <property type="project" value="UniProtKB-UniRule"/>
</dbReference>
<keyword evidence="4 13" id="KW-0547">Nucleotide-binding</keyword>
<evidence type="ECO:0000256" key="2">
    <source>
        <dbReference type="ARBA" id="ARBA00022515"/>
    </source>
</evidence>
<gene>
    <name evidence="15" type="ORF">CHUV0807_2466</name>
</gene>
<proteinExistence type="inferred from homology"/>
<dbReference type="PANTHER" id="PTHR30153:SF2">
    <property type="entry name" value="REPLICATIVE DNA HELICASE"/>
    <property type="match status" value="1"/>
</dbReference>
<evidence type="ECO:0000256" key="13">
    <source>
        <dbReference type="RuleBase" id="RU362085"/>
    </source>
</evidence>
<dbReference type="InterPro" id="IPR007692">
    <property type="entry name" value="DNA_helicase_DnaB"/>
</dbReference>
<evidence type="ECO:0000256" key="10">
    <source>
        <dbReference type="ARBA" id="ARBA00044932"/>
    </source>
</evidence>
<reference evidence="16" key="1">
    <citation type="submission" date="2016-04" db="EMBL/GenBank/DDBJ databases">
        <authorList>
            <person name="Tagini F."/>
        </authorList>
    </citation>
    <scope>NUCLEOTIDE SEQUENCE [LARGE SCALE GENOMIC DNA]</scope>
    <source>
        <strain evidence="16">CHUV0807</strain>
    </source>
</reference>
<dbReference type="InterPro" id="IPR036185">
    <property type="entry name" value="DNA_heli_DnaB-like_N_sf"/>
</dbReference>
<comment type="similarity">
    <text evidence="1 13">Belongs to the helicase family. DnaB subfamily.</text>
</comment>
<feature type="domain" description="SF4 helicase" evidence="14">
    <location>
        <begin position="187"/>
        <end position="455"/>
    </location>
</feature>
<dbReference type="PROSITE" id="PS51199">
    <property type="entry name" value="SF4_HELICASE"/>
    <property type="match status" value="1"/>
</dbReference>
<keyword evidence="6 13" id="KW-0347">Helicase</keyword>
<dbReference type="GO" id="GO:0016887">
    <property type="term" value="F:ATP hydrolysis activity"/>
    <property type="evidence" value="ECO:0007669"/>
    <property type="project" value="RHEA"/>
</dbReference>
<dbReference type="Gene3D" id="3.40.50.300">
    <property type="entry name" value="P-loop containing nucleotide triphosphate hydrolases"/>
    <property type="match status" value="1"/>
</dbReference>
<dbReference type="GO" id="GO:0043139">
    <property type="term" value="F:5'-3' DNA helicase activity"/>
    <property type="evidence" value="ECO:0007669"/>
    <property type="project" value="UniProtKB-EC"/>
</dbReference>
<name>A0A1C3H7I5_9GAMM</name>
<evidence type="ECO:0000256" key="12">
    <source>
        <dbReference type="NCBIfam" id="TIGR00665"/>
    </source>
</evidence>
<dbReference type="FunFam" id="3.40.50.300:FF:000076">
    <property type="entry name" value="Replicative DNA helicase"/>
    <property type="match status" value="1"/>
</dbReference>
<dbReference type="GO" id="GO:0005524">
    <property type="term" value="F:ATP binding"/>
    <property type="evidence" value="ECO:0007669"/>
    <property type="project" value="UniProtKB-UniRule"/>
</dbReference>